<gene>
    <name evidence="2" type="ORF">GKE90_07480</name>
    <name evidence="1" type="ORF">PNE06_04130</name>
</gene>
<evidence type="ECO:0000313" key="3">
    <source>
        <dbReference type="Proteomes" id="UP000429811"/>
    </source>
</evidence>
<proteinExistence type="predicted"/>
<dbReference type="AlphaFoldDB" id="A0A6I2RCJ4"/>
<comment type="caution">
    <text evidence="2">The sequence shown here is derived from an EMBL/GenBank/DDBJ whole genome shotgun (WGS) entry which is preliminary data.</text>
</comment>
<dbReference type="Proteomes" id="UP001211173">
    <property type="component" value="Unassembled WGS sequence"/>
</dbReference>
<evidence type="ECO:0000313" key="2">
    <source>
        <dbReference type="EMBL" id="MSB48541.1"/>
    </source>
</evidence>
<reference evidence="1" key="2">
    <citation type="submission" date="2023-01" db="EMBL/GenBank/DDBJ databases">
        <title>Human gut microbiome strain richness.</title>
        <authorList>
            <person name="Chen-Liaw A."/>
        </authorList>
    </citation>
    <scope>NUCLEOTIDE SEQUENCE</scope>
    <source>
        <strain evidence="1">1001287st1_F4_1001285I_161205</strain>
    </source>
</reference>
<sequence length="345" mass="40388">MSHYTVLAAVELPEPDVEYLSQNRLALQVEGQLDDLLAPYEEGTNNPDYLEFVDMEESARLEYLTQTMLCVKMPDGRILPAYSGVFSNLYEIYDGKVYKRRCGPLHHRKRTKKAKRIKLVDYPLRKLFPTLKVYVEDFCGYQYSEEEGAYGYYHNPDAKWDWYEIGGRWPYRFLVKSDCPSALPGSRSFLLNDQYIRLAPDGYRWVSIARKSDIQWDLMKRLALKETFSAYKNYKHWFREGLLPADTMPFLRITEAGIQDWGTLVYRKDDTLEKYLHRAGLSREDRYAFDTYALLDSAGWKGSGDMGWFGIISNSMEEREWQDEIQAFLADLDDTVFLVSVDCHI</sequence>
<accession>A0A6I2RCJ4</accession>
<evidence type="ECO:0000313" key="1">
    <source>
        <dbReference type="EMBL" id="MDB7932255.1"/>
    </source>
</evidence>
<dbReference type="RefSeq" id="WP_131971110.1">
    <property type="nucleotide sequence ID" value="NZ_BAABXT010000001.1"/>
</dbReference>
<organism evidence="2 3">
    <name type="scientific">Flavonifractor plautii</name>
    <name type="common">Fusobacterium plautii</name>
    <dbReference type="NCBI Taxonomy" id="292800"/>
    <lineage>
        <taxon>Bacteria</taxon>
        <taxon>Bacillati</taxon>
        <taxon>Bacillota</taxon>
        <taxon>Clostridia</taxon>
        <taxon>Eubacteriales</taxon>
        <taxon>Oscillospiraceae</taxon>
        <taxon>Flavonifractor</taxon>
    </lineage>
</organism>
<dbReference type="Proteomes" id="UP000429811">
    <property type="component" value="Unassembled WGS sequence"/>
</dbReference>
<reference evidence="2 3" key="1">
    <citation type="journal article" date="2019" name="Nat. Med.">
        <title>A library of human gut bacterial isolates paired with longitudinal multiomics data enables mechanistic microbiome research.</title>
        <authorList>
            <person name="Poyet M."/>
            <person name="Groussin M."/>
            <person name="Gibbons S.M."/>
            <person name="Avila-Pacheco J."/>
            <person name="Jiang X."/>
            <person name="Kearney S.M."/>
            <person name="Perrotta A.R."/>
            <person name="Berdy B."/>
            <person name="Zhao S."/>
            <person name="Lieberman T.D."/>
            <person name="Swanson P.K."/>
            <person name="Smith M."/>
            <person name="Roesemann S."/>
            <person name="Alexander J.E."/>
            <person name="Rich S.A."/>
            <person name="Livny J."/>
            <person name="Vlamakis H."/>
            <person name="Clish C."/>
            <person name="Bullock K."/>
            <person name="Deik A."/>
            <person name="Scott J."/>
            <person name="Pierce K.A."/>
            <person name="Xavier R.J."/>
            <person name="Alm E.J."/>
        </authorList>
    </citation>
    <scope>NUCLEOTIDE SEQUENCE [LARGE SCALE GENOMIC DNA]</scope>
    <source>
        <strain evidence="2 3">BIOML-A5</strain>
    </source>
</reference>
<dbReference type="EMBL" id="JAQLWV010000004">
    <property type="protein sequence ID" value="MDB7932255.1"/>
    <property type="molecule type" value="Genomic_DNA"/>
</dbReference>
<protein>
    <submittedName>
        <fullName evidence="2">Uncharacterized protein</fullName>
    </submittedName>
</protein>
<name>A0A6I2RCJ4_FLAPL</name>
<dbReference type="EMBL" id="WKPO01000008">
    <property type="protein sequence ID" value="MSB48541.1"/>
    <property type="molecule type" value="Genomic_DNA"/>
</dbReference>